<organism evidence="8 9">
    <name type="scientific">Paenibacillus apis</name>
    <dbReference type="NCBI Taxonomy" id="1792174"/>
    <lineage>
        <taxon>Bacteria</taxon>
        <taxon>Bacillati</taxon>
        <taxon>Bacillota</taxon>
        <taxon>Bacilli</taxon>
        <taxon>Bacillales</taxon>
        <taxon>Paenibacillaceae</taxon>
        <taxon>Paenibacillus</taxon>
    </lineage>
</organism>
<evidence type="ECO:0000256" key="1">
    <source>
        <dbReference type="ARBA" id="ARBA00004496"/>
    </source>
</evidence>
<dbReference type="PANTHER" id="PTHR45008">
    <property type="entry name" value="PTS SYSTEM GLUCOSE-SPECIFIC EIIA COMPONENT"/>
    <property type="match status" value="1"/>
</dbReference>
<dbReference type="Pfam" id="PF00358">
    <property type="entry name" value="PTS_EIIA_1"/>
    <property type="match status" value="1"/>
</dbReference>
<proteinExistence type="predicted"/>
<dbReference type="AlphaFoldDB" id="A0A919Y2C6"/>
<evidence type="ECO:0000256" key="4">
    <source>
        <dbReference type="ARBA" id="ARBA00022679"/>
    </source>
</evidence>
<evidence type="ECO:0000313" key="8">
    <source>
        <dbReference type="EMBL" id="GIO41028.1"/>
    </source>
</evidence>
<dbReference type="InterPro" id="IPR011055">
    <property type="entry name" value="Dup_hybrid_motif"/>
</dbReference>
<gene>
    <name evidence="8" type="ORF">J41TS4_07860</name>
</gene>
<dbReference type="GO" id="GO:0005737">
    <property type="term" value="C:cytoplasm"/>
    <property type="evidence" value="ECO:0007669"/>
    <property type="project" value="UniProtKB-SubCell"/>
</dbReference>
<accession>A0A919Y2C6</accession>
<dbReference type="FunFam" id="2.70.70.10:FF:000001">
    <property type="entry name" value="PTS system glucose-specific IIA component"/>
    <property type="match status" value="1"/>
</dbReference>
<keyword evidence="3" id="KW-0762">Sugar transport</keyword>
<protein>
    <recommendedName>
        <fullName evidence="7">PTS EIIA type-1 domain-containing protein</fullName>
    </recommendedName>
</protein>
<evidence type="ECO:0000313" key="9">
    <source>
        <dbReference type="Proteomes" id="UP000678895"/>
    </source>
</evidence>
<evidence type="ECO:0000256" key="6">
    <source>
        <dbReference type="ARBA" id="ARBA00022777"/>
    </source>
</evidence>
<evidence type="ECO:0000256" key="2">
    <source>
        <dbReference type="ARBA" id="ARBA00022448"/>
    </source>
</evidence>
<name>A0A919Y2C6_9BACL</name>
<dbReference type="PANTHER" id="PTHR45008:SF1">
    <property type="entry name" value="PTS SYSTEM GLUCOSE-SPECIFIC EIIA COMPONENT"/>
    <property type="match status" value="1"/>
</dbReference>
<keyword evidence="9" id="KW-1185">Reference proteome</keyword>
<evidence type="ECO:0000256" key="5">
    <source>
        <dbReference type="ARBA" id="ARBA00022683"/>
    </source>
</evidence>
<keyword evidence="5" id="KW-0598">Phosphotransferase system</keyword>
<dbReference type="Gene3D" id="2.70.70.10">
    <property type="entry name" value="Glucose Permease (Domain IIA)"/>
    <property type="match status" value="1"/>
</dbReference>
<dbReference type="EMBL" id="BORS01000002">
    <property type="protein sequence ID" value="GIO41028.1"/>
    <property type="molecule type" value="Genomic_DNA"/>
</dbReference>
<dbReference type="PROSITE" id="PS51093">
    <property type="entry name" value="PTS_EIIA_TYPE_1"/>
    <property type="match status" value="1"/>
</dbReference>
<sequence length="161" mass="17339">MFFKRKEKKPALTSLVIKSPLSGTVVALSEVPDEAFSEGAMGQGFAVEPDAGRLVSPFSGTVVHVMEKSKHAVMLEHDSGVQILMHIGMNTVSLKGEGFKLHIENGQRVEEGQLLIEFDMAVIREAGLPTITPVIVPNGLVSVKGIEVVLEGSDSYIRVDL</sequence>
<dbReference type="RefSeq" id="WP_301625016.1">
    <property type="nucleotide sequence ID" value="NZ_BORS01000002.1"/>
</dbReference>
<evidence type="ECO:0000256" key="3">
    <source>
        <dbReference type="ARBA" id="ARBA00022597"/>
    </source>
</evidence>
<keyword evidence="6" id="KW-0418">Kinase</keyword>
<dbReference type="GO" id="GO:0009401">
    <property type="term" value="P:phosphoenolpyruvate-dependent sugar phosphotransferase system"/>
    <property type="evidence" value="ECO:0007669"/>
    <property type="project" value="UniProtKB-KW"/>
</dbReference>
<dbReference type="InterPro" id="IPR050890">
    <property type="entry name" value="PTS_EIIA_component"/>
</dbReference>
<dbReference type="NCBIfam" id="TIGR00830">
    <property type="entry name" value="PTBA"/>
    <property type="match status" value="1"/>
</dbReference>
<dbReference type="PROSITE" id="PS00371">
    <property type="entry name" value="PTS_EIIA_TYPE_1_HIS"/>
    <property type="match status" value="1"/>
</dbReference>
<evidence type="ECO:0000259" key="7">
    <source>
        <dbReference type="PROSITE" id="PS51093"/>
    </source>
</evidence>
<feature type="domain" description="PTS EIIA type-1" evidence="7">
    <location>
        <begin position="33"/>
        <end position="138"/>
    </location>
</feature>
<reference evidence="8" key="1">
    <citation type="submission" date="2021-03" db="EMBL/GenBank/DDBJ databases">
        <title>Antimicrobial resistance genes in bacteria isolated from Japanese honey, and their potential for conferring macrolide and lincosamide resistance in the American foulbrood pathogen Paenibacillus larvae.</title>
        <authorList>
            <person name="Okamoto M."/>
            <person name="Kumagai M."/>
            <person name="Kanamori H."/>
            <person name="Takamatsu D."/>
        </authorList>
    </citation>
    <scope>NUCLEOTIDE SEQUENCE</scope>
    <source>
        <strain evidence="8">J41TS4</strain>
    </source>
</reference>
<comment type="caution">
    <text evidence="8">The sequence shown here is derived from an EMBL/GenBank/DDBJ whole genome shotgun (WGS) entry which is preliminary data.</text>
</comment>
<comment type="subcellular location">
    <subcellularLocation>
        <location evidence="1">Cytoplasm</location>
    </subcellularLocation>
</comment>
<dbReference type="Proteomes" id="UP000678895">
    <property type="component" value="Unassembled WGS sequence"/>
</dbReference>
<keyword evidence="4" id="KW-0808">Transferase</keyword>
<dbReference type="GO" id="GO:0016301">
    <property type="term" value="F:kinase activity"/>
    <property type="evidence" value="ECO:0007669"/>
    <property type="project" value="UniProtKB-KW"/>
</dbReference>
<keyword evidence="2" id="KW-0813">Transport</keyword>
<dbReference type="SUPFAM" id="SSF51261">
    <property type="entry name" value="Duplicated hybrid motif"/>
    <property type="match status" value="1"/>
</dbReference>
<dbReference type="InterPro" id="IPR001127">
    <property type="entry name" value="PTS_EIIA_1_perm"/>
</dbReference>